<keyword evidence="3" id="KW-1032">Host cell membrane</keyword>
<evidence type="ECO:0000256" key="8">
    <source>
        <dbReference type="ARBA" id="ARBA00022844"/>
    </source>
</evidence>
<organism evidence="19 20">
    <name type="scientific">Cervid alphaherpesvirus 3</name>
    <dbReference type="NCBI Taxonomy" id="2115790"/>
    <lineage>
        <taxon>Viruses</taxon>
        <taxon>Duplodnaviria</taxon>
        <taxon>Heunggongvirae</taxon>
        <taxon>Peploviricota</taxon>
        <taxon>Herviviricetes</taxon>
        <taxon>Herpesvirales</taxon>
        <taxon>Orthoherpesviridae</taxon>
        <taxon>Alphaherpesvirinae</taxon>
        <taxon>Varicellovirus</taxon>
        <taxon>Varicellovirus cervidalpha3</taxon>
    </lineage>
</organism>
<keyword evidence="4" id="KW-1169">Fusion of virus membrane with host cell membrane</keyword>
<dbReference type="KEGG" id="vg:65102872"/>
<reference evidence="19 20" key="1">
    <citation type="submission" date="2018-03" db="EMBL/GenBank/DDBJ databases">
        <title>Cervid herpesvirus genomes.</title>
        <authorList>
            <person name="Das Neves C.G."/>
            <person name="Davison A.J."/>
        </authorList>
    </citation>
    <scope>NUCLEOTIDE SEQUENCE [LARGE SCALE GENOMIC DNA]</scope>
    <source>
        <strain evidence="19 20">Canada</strain>
    </source>
</reference>
<protein>
    <submittedName>
        <fullName evidence="19">Envelope glycoprotein H</fullName>
    </submittedName>
</protein>
<evidence type="ECO:0000256" key="10">
    <source>
        <dbReference type="ARBA" id="ARBA00022879"/>
    </source>
</evidence>
<dbReference type="GO" id="GO:0046718">
    <property type="term" value="P:symbiont entry into host cell"/>
    <property type="evidence" value="ECO:0007669"/>
    <property type="project" value="UniProtKB-KW"/>
</dbReference>
<accession>A0A455JKY4</accession>
<evidence type="ECO:0000256" key="13">
    <source>
        <dbReference type="ARBA" id="ARBA00023046"/>
    </source>
</evidence>
<dbReference type="EMBL" id="MH036941">
    <property type="protein sequence ID" value="AVT50623.1"/>
    <property type="molecule type" value="Genomic_DNA"/>
</dbReference>
<evidence type="ECO:0000313" key="19">
    <source>
        <dbReference type="EMBL" id="AVT50623.1"/>
    </source>
</evidence>
<name>A0A455JKY4_9ALPH</name>
<keyword evidence="12 17" id="KW-1133">Transmembrane helix</keyword>
<dbReference type="Gene3D" id="3.30.500.50">
    <property type="match status" value="1"/>
</dbReference>
<evidence type="ECO:0000256" key="12">
    <source>
        <dbReference type="ARBA" id="ARBA00022989"/>
    </source>
</evidence>
<feature type="transmembrane region" description="Helical" evidence="17">
    <location>
        <begin position="801"/>
        <end position="821"/>
    </location>
</feature>
<dbReference type="Gene3D" id="2.60.40.3190">
    <property type="entry name" value="Herpesvirus glycoprotein H, C-terminal domain"/>
    <property type="match status" value="1"/>
</dbReference>
<dbReference type="RefSeq" id="YP_010087581.1">
    <property type="nucleotide sequence ID" value="NC_055561.1"/>
</dbReference>
<feature type="transmembrane region" description="Helical" evidence="17">
    <location>
        <begin position="775"/>
        <end position="795"/>
    </location>
</feature>
<evidence type="ECO:0000256" key="9">
    <source>
        <dbReference type="ARBA" id="ARBA00022870"/>
    </source>
</evidence>
<keyword evidence="7" id="KW-0732">Signal</keyword>
<evidence type="ECO:0000256" key="1">
    <source>
        <dbReference type="ARBA" id="ARBA00004563"/>
    </source>
</evidence>
<dbReference type="GO" id="GO:0019031">
    <property type="term" value="C:viral envelope"/>
    <property type="evidence" value="ECO:0007669"/>
    <property type="project" value="UniProtKB-KW"/>
</dbReference>
<keyword evidence="8" id="KW-0946">Virion</keyword>
<keyword evidence="6 17" id="KW-0812">Transmembrane</keyword>
<evidence type="ECO:0000256" key="5">
    <source>
        <dbReference type="ARBA" id="ARBA00022595"/>
    </source>
</evidence>
<evidence type="ECO:0000256" key="4">
    <source>
        <dbReference type="ARBA" id="ARBA00022521"/>
    </source>
</evidence>
<dbReference type="InterPro" id="IPR038172">
    <property type="entry name" value="Herpes_glycoH_C_sf"/>
</dbReference>
<evidence type="ECO:0000256" key="17">
    <source>
        <dbReference type="SAM" id="Phobius"/>
    </source>
</evidence>
<keyword evidence="13" id="KW-1039">Host endosome</keyword>
<dbReference type="Pfam" id="PF17488">
    <property type="entry name" value="Herpes_glycoH_C"/>
    <property type="match status" value="1"/>
</dbReference>
<keyword evidence="16" id="KW-1160">Virus entry into host cell</keyword>
<evidence type="ECO:0000256" key="3">
    <source>
        <dbReference type="ARBA" id="ARBA00022511"/>
    </source>
</evidence>
<dbReference type="GO" id="GO:0019064">
    <property type="term" value="P:fusion of virus membrane with host plasma membrane"/>
    <property type="evidence" value="ECO:0007669"/>
    <property type="project" value="UniProtKB-KW"/>
</dbReference>
<dbReference type="Gene3D" id="1.20.58.1340">
    <property type="match status" value="1"/>
</dbReference>
<feature type="domain" description="Herpesvirus glycoprotein H C-terminal" evidence="18">
    <location>
        <begin position="654"/>
        <end position="787"/>
    </location>
</feature>
<evidence type="ECO:0000256" key="14">
    <source>
        <dbReference type="ARBA" id="ARBA00023136"/>
    </source>
</evidence>
<evidence type="ECO:0000313" key="20">
    <source>
        <dbReference type="Proteomes" id="UP000676557"/>
    </source>
</evidence>
<keyword evidence="11" id="KW-0730">Sialic acid</keyword>
<feature type="transmembrane region" description="Helical" evidence="17">
    <location>
        <begin position="650"/>
        <end position="669"/>
    </location>
</feature>
<evidence type="ECO:0000256" key="11">
    <source>
        <dbReference type="ARBA" id="ARBA00022981"/>
    </source>
</evidence>
<dbReference type="InterPro" id="IPR035305">
    <property type="entry name" value="Herpes_glycoH_C"/>
</dbReference>
<dbReference type="GeneID" id="65102872"/>
<evidence type="ECO:0000256" key="16">
    <source>
        <dbReference type="ARBA" id="ARBA00023296"/>
    </source>
</evidence>
<dbReference type="Proteomes" id="UP000676557">
    <property type="component" value="Segment"/>
</dbReference>
<evidence type="ECO:0000256" key="2">
    <source>
        <dbReference type="ARBA" id="ARBA00022506"/>
    </source>
</evidence>
<keyword evidence="10 19" id="KW-0261">Viral envelope protein</keyword>
<dbReference type="InterPro" id="IPR003493">
    <property type="entry name" value="Herpes_gH"/>
</dbReference>
<keyword evidence="20" id="KW-1185">Reference proteome</keyword>
<proteinExistence type="inferred from homology"/>
<keyword evidence="5" id="KW-1162">Viral penetration into host cytoplasm</keyword>
<keyword evidence="15" id="KW-0325">Glycoprotein</keyword>
<dbReference type="HAMAP" id="MF_04033">
    <property type="entry name" value="HSV_GH"/>
    <property type="match status" value="1"/>
</dbReference>
<evidence type="ECO:0000256" key="7">
    <source>
        <dbReference type="ARBA" id="ARBA00022729"/>
    </source>
</evidence>
<evidence type="ECO:0000259" key="18">
    <source>
        <dbReference type="Pfam" id="PF17488"/>
    </source>
</evidence>
<comment type="subcellular location">
    <subcellularLocation>
        <location evidence="1">Virion membrane</location>
        <topology evidence="1">Single-pass type I membrane protein</topology>
    </subcellularLocation>
</comment>
<gene>
    <name evidence="19" type="primary">UL22</name>
</gene>
<keyword evidence="2" id="KW-1168">Fusion of virus membrane with host membrane</keyword>
<sequence>MAEGPPRSGPSGRAAGRPPRAALLVALAALAAVARADARYEVEEWEMAVGAGPAVHTFGVRCLGPPGIERVAHVANLSRLLGEYVAVHVDSARAAGRRETMFFLPRAAVGNLSAAEPPGGAPDVRSHPGLFGAAFSWSYLQTRHLVDYDLVPSRPLQDWYFSRARSRAGAARPPRAPRGTPAGRAATFDVNDVLAGGAERFFLPVRADGSRRERHVADFAAVWPVSYVPAGQAVLDCERAAVRLAVGVGFLGVSVTSRDLSPLELMVAPADADVRMITAFNGRGPFPPPGPAPGPRRRAYVIGYGSSRLDSHMYSTMREVASYADEPADFRAHLAAAHREAFLMLREAAAARRAPGAAPAPDAAYHAYRVAARLGLALAALTEEALADGYVLAEELVDLDYHLKLLSRVLLGAGLGCAAGGRVRLRALAQLPAPRELHPDAFIPEPAGAALESVVARGHKLRAVYAFAGPDAPPAARLLAHGVVSDLYDAFLRGELAWTPPARRALFFAVAASAFPADARALELARDVARRCTAMCTAGHATAAALDLEEAYARVAGGAGGAAGFELLDVFSPCMASFRLDLLEEAHVLDVLSAVPARAALDAWLEAQPAAAAANLSAAALGMLGRGGLFGPAHAAALAPELFAAPCGGWGAGAAVAVVPVAPNASYVLTRAHPRRGLTYTLQGVDVANPLLVTFVRGASCVSASGAVEARRLPVPGPLDACAYCGSVFVRYLPSGAVMDVALIADKRAELEFSRGANSSMPVFNPRLHSARSRALLLFPNGTVVGVLAFAGHEAPSFSPAYVWASAGGALLAGGTLFAIAKMLCGSVPLARGYSAVPVF</sequence>
<evidence type="ECO:0000256" key="15">
    <source>
        <dbReference type="ARBA" id="ARBA00023180"/>
    </source>
</evidence>
<keyword evidence="14 17" id="KW-0472">Membrane</keyword>
<keyword evidence="9" id="KW-1043">Host membrane</keyword>
<dbReference type="GO" id="GO:0055036">
    <property type="term" value="C:virion membrane"/>
    <property type="evidence" value="ECO:0007669"/>
    <property type="project" value="UniProtKB-SubCell"/>
</dbReference>
<evidence type="ECO:0000256" key="6">
    <source>
        <dbReference type="ARBA" id="ARBA00022692"/>
    </source>
</evidence>